<sequence>MNLLPPKYVPTTPRIVPQIGVPKVIPNSITGFFGQMKTETGSTTVAADDTQFLVTSPRTMRIPYTEMPSLLPGIVDPSDIYPDGPPSSDGVPADYSEFHHHVNSPSHGMPSIVLPGDYPEDFDNPYGSKPDYVDDPGPGPDLQHPVQHAGLPRKLEVFPLPRKAEHELKFNVSWIPSLVTNPVDEQCAIRPGCAYMVRLIAHPWDGHTSANMHVELDECVVGVCSCAYRLRLPEPSVTAQTVTVKGEMYANISWTLPKPSFPQRLPSPKLGKKSYVVSLGKQMVSDAHPAPWFANMIARTVDADGLVAQGDTTHYLLLPASELSAERSDERSGDDERRKRPRHFPPKVKLLARVSLIDERGCNGPAGNATAYDPAVAAAASSKFSFGTYAILGALLGAWAMGAVFVLSARVVKRVLKSFRPAPVSAPLEPLRRRPAWFPLQLRG</sequence>
<dbReference type="Proteomes" id="UP001153321">
    <property type="component" value="Chromosome 17"/>
</dbReference>
<dbReference type="AlphaFoldDB" id="A0A9P0I229"/>
<evidence type="ECO:0000313" key="3">
    <source>
        <dbReference type="Proteomes" id="UP001153321"/>
    </source>
</evidence>
<feature type="transmembrane region" description="Helical" evidence="1">
    <location>
        <begin position="389"/>
        <end position="412"/>
    </location>
</feature>
<accession>A0A9P0I229</accession>
<keyword evidence="1" id="KW-1133">Transmembrane helix</keyword>
<gene>
    <name evidence="2" type="ORF">SPLIT_LOCUS3429</name>
</gene>
<keyword evidence="1" id="KW-0472">Membrane</keyword>
<keyword evidence="3" id="KW-1185">Reference proteome</keyword>
<protein>
    <submittedName>
        <fullName evidence="2">Uncharacterized protein</fullName>
    </submittedName>
</protein>
<name>A0A9P0I229_SPOLI</name>
<organism evidence="2 3">
    <name type="scientific">Spodoptera littoralis</name>
    <name type="common">Egyptian cotton leafworm</name>
    <dbReference type="NCBI Taxonomy" id="7109"/>
    <lineage>
        <taxon>Eukaryota</taxon>
        <taxon>Metazoa</taxon>
        <taxon>Ecdysozoa</taxon>
        <taxon>Arthropoda</taxon>
        <taxon>Hexapoda</taxon>
        <taxon>Insecta</taxon>
        <taxon>Pterygota</taxon>
        <taxon>Neoptera</taxon>
        <taxon>Endopterygota</taxon>
        <taxon>Lepidoptera</taxon>
        <taxon>Glossata</taxon>
        <taxon>Ditrysia</taxon>
        <taxon>Noctuoidea</taxon>
        <taxon>Noctuidae</taxon>
        <taxon>Amphipyrinae</taxon>
        <taxon>Spodoptera</taxon>
    </lineage>
</organism>
<keyword evidence="1" id="KW-0812">Transmembrane</keyword>
<proteinExistence type="predicted"/>
<dbReference type="EMBL" id="LR824548">
    <property type="protein sequence ID" value="CAH1638071.1"/>
    <property type="molecule type" value="Genomic_DNA"/>
</dbReference>
<reference evidence="2" key="1">
    <citation type="submission" date="2022-02" db="EMBL/GenBank/DDBJ databases">
        <authorList>
            <person name="King R."/>
        </authorList>
    </citation>
    <scope>NUCLEOTIDE SEQUENCE</scope>
</reference>
<evidence type="ECO:0000313" key="2">
    <source>
        <dbReference type="EMBL" id="CAH1638071.1"/>
    </source>
</evidence>
<evidence type="ECO:0000256" key="1">
    <source>
        <dbReference type="SAM" id="Phobius"/>
    </source>
</evidence>